<organism evidence="2 3">
    <name type="scientific">Mycobacterium intracellulare (strain ATCC 13950 / DSM 43223 / JCM 6384 / NCTC 13025 / 3600)</name>
    <dbReference type="NCBI Taxonomy" id="487521"/>
    <lineage>
        <taxon>Bacteria</taxon>
        <taxon>Bacillati</taxon>
        <taxon>Actinomycetota</taxon>
        <taxon>Actinomycetes</taxon>
        <taxon>Mycobacteriales</taxon>
        <taxon>Mycobacteriaceae</taxon>
        <taxon>Mycobacterium</taxon>
        <taxon>Mycobacterium avium complex (MAC)</taxon>
    </lineage>
</organism>
<evidence type="ECO:0000313" key="3">
    <source>
        <dbReference type="Proteomes" id="UP000008004"/>
    </source>
</evidence>
<evidence type="ECO:0000256" key="1">
    <source>
        <dbReference type="SAM" id="MobiDB-lite"/>
    </source>
</evidence>
<dbReference type="KEGG" id="mia:OCU_42060"/>
<dbReference type="AlphaFoldDB" id="H8IPZ6"/>
<dbReference type="Proteomes" id="UP000008004">
    <property type="component" value="Chromosome"/>
</dbReference>
<name>H8IPZ6_MYCIA</name>
<dbReference type="PATRIC" id="fig|487521.10.peg.4213"/>
<evidence type="ECO:0000313" key="2">
    <source>
        <dbReference type="EMBL" id="AFC45425.1"/>
    </source>
</evidence>
<proteinExistence type="predicted"/>
<dbReference type="HOGENOM" id="CLU_3254334_0_0_11"/>
<reference evidence="2 3" key="1">
    <citation type="journal article" date="2012" name="J. Bacteriol.">
        <title>Complete genome sequence of Mycobacterium intracellulare strain ATCC 13950T.</title>
        <authorList>
            <person name="Kim B.J."/>
            <person name="Choi B.S."/>
            <person name="Lim J.S."/>
            <person name="Choi I.Y."/>
            <person name="Lee J.H."/>
            <person name="Chun J."/>
            <person name="Kook Y.H."/>
            <person name="Kim B.J."/>
        </authorList>
    </citation>
    <scope>NUCLEOTIDE SEQUENCE [LARGE SCALE GENOMIC DNA]</scope>
    <source>
        <strain evidence="3">ATCC 13950 / DSM 43223 / JCM 6384 / NCTC 13025 / 3600</strain>
    </source>
</reference>
<dbReference type="EMBL" id="CP003322">
    <property type="protein sequence ID" value="AFC45425.1"/>
    <property type="molecule type" value="Genomic_DNA"/>
</dbReference>
<protein>
    <submittedName>
        <fullName evidence="2">Uncharacterized protein</fullName>
    </submittedName>
</protein>
<feature type="compositionally biased region" description="Pro residues" evidence="1">
    <location>
        <begin position="22"/>
        <end position="31"/>
    </location>
</feature>
<accession>H8IPZ6</accession>
<feature type="region of interest" description="Disordered" evidence="1">
    <location>
        <begin position="20"/>
        <end position="42"/>
    </location>
</feature>
<gene>
    <name evidence="2" type="ordered locus">OCU_42060</name>
</gene>
<sequence length="42" mass="4331">MQDFSALFPVEVITRLLGVPAELPPEGPPPGQDARAGDAAAE</sequence>